<evidence type="ECO:0000256" key="2">
    <source>
        <dbReference type="ARBA" id="ARBA00022801"/>
    </source>
</evidence>
<keyword evidence="1" id="KW-0479">Metal-binding</keyword>
<dbReference type="GO" id="GO:0005737">
    <property type="term" value="C:cytoplasm"/>
    <property type="evidence" value="ECO:0007669"/>
    <property type="project" value="TreeGrafter"/>
</dbReference>
<evidence type="ECO:0000313" key="4">
    <source>
        <dbReference type="EMBL" id="SVD16879.1"/>
    </source>
</evidence>
<dbReference type="GO" id="GO:0046872">
    <property type="term" value="F:metal ion binding"/>
    <property type="evidence" value="ECO:0007669"/>
    <property type="project" value="UniProtKB-KW"/>
</dbReference>
<dbReference type="EMBL" id="UINC01133758">
    <property type="protein sequence ID" value="SVD16879.1"/>
    <property type="molecule type" value="Genomic_DNA"/>
</dbReference>
<dbReference type="InterPro" id="IPR017850">
    <property type="entry name" value="Alkaline_phosphatase_core_sf"/>
</dbReference>
<accession>A0A382T3X6</accession>
<dbReference type="GO" id="GO:0008484">
    <property type="term" value="F:sulfuric ester hydrolase activity"/>
    <property type="evidence" value="ECO:0007669"/>
    <property type="project" value="TreeGrafter"/>
</dbReference>
<dbReference type="AlphaFoldDB" id="A0A382T3X6"/>
<sequence>MLFRIRLLFHATVLAVFCLANSGFGAKPKPNVLFIAVDDLNNDLGCYGHPLVQSPNIDRLASRGMRFDRAYCQYPVCNPSRASLMTGLYPEQTGVLSNAGDFRERHPDITTLSQHFMNNGYFAARVGKIYH</sequence>
<dbReference type="InterPro" id="IPR000917">
    <property type="entry name" value="Sulfatase_N"/>
</dbReference>
<proteinExistence type="predicted"/>
<feature type="domain" description="Sulfatase N-terminal" evidence="3">
    <location>
        <begin position="30"/>
        <end position="128"/>
    </location>
</feature>
<gene>
    <name evidence="4" type="ORF">METZ01_LOCUS369733</name>
</gene>
<reference evidence="4" key="1">
    <citation type="submission" date="2018-05" db="EMBL/GenBank/DDBJ databases">
        <authorList>
            <person name="Lanie J.A."/>
            <person name="Ng W.-L."/>
            <person name="Kazmierczak K.M."/>
            <person name="Andrzejewski T.M."/>
            <person name="Davidsen T.M."/>
            <person name="Wayne K.J."/>
            <person name="Tettelin H."/>
            <person name="Glass J.I."/>
            <person name="Rusch D."/>
            <person name="Podicherti R."/>
            <person name="Tsui H.-C.T."/>
            <person name="Winkler M.E."/>
        </authorList>
    </citation>
    <scope>NUCLEOTIDE SEQUENCE</scope>
</reference>
<dbReference type="Gene3D" id="3.40.720.10">
    <property type="entry name" value="Alkaline Phosphatase, subunit A"/>
    <property type="match status" value="1"/>
</dbReference>
<dbReference type="Pfam" id="PF00884">
    <property type="entry name" value="Sulfatase"/>
    <property type="match status" value="1"/>
</dbReference>
<keyword evidence="2" id="KW-0378">Hydrolase</keyword>
<dbReference type="SUPFAM" id="SSF53649">
    <property type="entry name" value="Alkaline phosphatase-like"/>
    <property type="match status" value="1"/>
</dbReference>
<evidence type="ECO:0000256" key="1">
    <source>
        <dbReference type="ARBA" id="ARBA00022723"/>
    </source>
</evidence>
<protein>
    <recommendedName>
        <fullName evidence="3">Sulfatase N-terminal domain-containing protein</fullName>
    </recommendedName>
</protein>
<feature type="non-terminal residue" evidence="4">
    <location>
        <position position="131"/>
    </location>
</feature>
<evidence type="ECO:0000259" key="3">
    <source>
        <dbReference type="Pfam" id="PF00884"/>
    </source>
</evidence>
<dbReference type="PANTHER" id="PTHR45953">
    <property type="entry name" value="IDURONATE 2-SULFATASE"/>
    <property type="match status" value="1"/>
</dbReference>
<dbReference type="PANTHER" id="PTHR45953:SF1">
    <property type="entry name" value="IDURONATE 2-SULFATASE"/>
    <property type="match status" value="1"/>
</dbReference>
<name>A0A382T3X6_9ZZZZ</name>
<organism evidence="4">
    <name type="scientific">marine metagenome</name>
    <dbReference type="NCBI Taxonomy" id="408172"/>
    <lineage>
        <taxon>unclassified sequences</taxon>
        <taxon>metagenomes</taxon>
        <taxon>ecological metagenomes</taxon>
    </lineage>
</organism>